<evidence type="ECO:0000259" key="1">
    <source>
        <dbReference type="SMART" id="SM00860"/>
    </source>
</evidence>
<sequence>MTRSVEESWGLITSWLEQNLPAAHQALEPPASPAAIDAISKEVGRPLPADLLAWLDLTNGIRGPATFGNLLPPFYTPLICEGMLTRHRMMHSVYADLPHEDADSPAGSYSFVWLDTFLPLAASGTDVDLFVDLRDGELHGCVDELDATEGSTGPVWPSTAAMLSQVADAFVLGQPVQWAYGSGDSTEYRPQLEDGRLSWD</sequence>
<dbReference type="AlphaFoldDB" id="A0A7W9MYV6"/>
<accession>A0A7W9MYV6</accession>
<evidence type="ECO:0000313" key="3">
    <source>
        <dbReference type="Proteomes" id="UP000549971"/>
    </source>
</evidence>
<name>A0A7W9MYV6_9ACTN</name>
<proteinExistence type="predicted"/>
<dbReference type="EMBL" id="JACHMY010000001">
    <property type="protein sequence ID" value="MBB5840782.1"/>
    <property type="molecule type" value="Genomic_DNA"/>
</dbReference>
<protein>
    <submittedName>
        <fullName evidence="2">Cell wall assembly regulator SMI1</fullName>
    </submittedName>
</protein>
<organism evidence="2 3">
    <name type="scientific">Kribbella italica</name>
    <dbReference type="NCBI Taxonomy" id="1540520"/>
    <lineage>
        <taxon>Bacteria</taxon>
        <taxon>Bacillati</taxon>
        <taxon>Actinomycetota</taxon>
        <taxon>Actinomycetes</taxon>
        <taxon>Propionibacteriales</taxon>
        <taxon>Kribbellaceae</taxon>
        <taxon>Kribbella</taxon>
    </lineage>
</organism>
<gene>
    <name evidence="2" type="ORF">HDA39_007516</name>
</gene>
<dbReference type="Pfam" id="PF09346">
    <property type="entry name" value="SMI1_KNR4"/>
    <property type="match status" value="1"/>
</dbReference>
<dbReference type="RefSeq" id="WP_184803399.1">
    <property type="nucleotide sequence ID" value="NZ_JACHMY010000001.1"/>
</dbReference>
<dbReference type="InterPro" id="IPR037883">
    <property type="entry name" value="Knr4/Smi1-like_sf"/>
</dbReference>
<dbReference type="InterPro" id="IPR018958">
    <property type="entry name" value="Knr4/Smi1-like_dom"/>
</dbReference>
<evidence type="ECO:0000313" key="2">
    <source>
        <dbReference type="EMBL" id="MBB5840782.1"/>
    </source>
</evidence>
<comment type="caution">
    <text evidence="2">The sequence shown here is derived from an EMBL/GenBank/DDBJ whole genome shotgun (WGS) entry which is preliminary data.</text>
</comment>
<dbReference type="Proteomes" id="UP000549971">
    <property type="component" value="Unassembled WGS sequence"/>
</dbReference>
<reference evidence="2 3" key="1">
    <citation type="submission" date="2020-08" db="EMBL/GenBank/DDBJ databases">
        <title>Sequencing the genomes of 1000 actinobacteria strains.</title>
        <authorList>
            <person name="Klenk H.-P."/>
        </authorList>
    </citation>
    <scope>NUCLEOTIDE SEQUENCE [LARGE SCALE GENOMIC DNA]</scope>
    <source>
        <strain evidence="2 3">DSM 28967</strain>
    </source>
</reference>
<dbReference type="SUPFAM" id="SSF160631">
    <property type="entry name" value="SMI1/KNR4-like"/>
    <property type="match status" value="1"/>
</dbReference>
<keyword evidence="3" id="KW-1185">Reference proteome</keyword>
<feature type="domain" description="Knr4/Smi1-like" evidence="1">
    <location>
        <begin position="30"/>
        <end position="165"/>
    </location>
</feature>
<dbReference type="SMART" id="SM00860">
    <property type="entry name" value="SMI1_KNR4"/>
    <property type="match status" value="1"/>
</dbReference>